<sequence>MKHHSRLDHLMMAINRWLELPRVSRSIVANEIVQTVARLDLKEKLELEGISFNYSDDLYNDSRVNAQKIFRWLGQYEGLHAFPDRLFFLEQAILAAMPKHLRLGYLNEVYGMVGVTVVADHYGDEVVLKTADIAASLTKENSEAQIAIIRLGSDPTRDAVIEAYRELRESRGTTQAAMNLLEREFTYLQDKPLKAVGGHAACGEK</sequence>
<dbReference type="EMBL" id="LS483452">
    <property type="protein sequence ID" value="SQH76962.1"/>
    <property type="molecule type" value="Genomic_DNA"/>
</dbReference>
<reference evidence="2" key="1">
    <citation type="submission" date="2018-06" db="EMBL/GenBank/DDBJ databases">
        <authorList>
            <person name="Cea G.-C."/>
            <person name="William W."/>
        </authorList>
    </citation>
    <scope>NUCLEOTIDE SEQUENCE [LARGE SCALE GENOMIC DNA]</scope>
    <source>
        <strain evidence="2">DB21MT-2</strain>
    </source>
</reference>
<organism evidence="1 2">
    <name type="scientific">Shewanella benthica</name>
    <dbReference type="NCBI Taxonomy" id="43661"/>
    <lineage>
        <taxon>Bacteria</taxon>
        <taxon>Pseudomonadati</taxon>
        <taxon>Pseudomonadota</taxon>
        <taxon>Gammaproteobacteria</taxon>
        <taxon>Alteromonadales</taxon>
        <taxon>Shewanellaceae</taxon>
        <taxon>Shewanella</taxon>
    </lineage>
</organism>
<dbReference type="RefSeq" id="WP_112353006.1">
    <property type="nucleotide sequence ID" value="NZ_LS483452.1"/>
</dbReference>
<dbReference type="AlphaFoldDB" id="A0A330M4D1"/>
<dbReference type="Gene3D" id="1.10.3600.10">
    <property type="entry name" value="Putative bacterial toxin ydaT"/>
    <property type="match status" value="1"/>
</dbReference>
<protein>
    <recommendedName>
        <fullName evidence="3">Bacterial toxin YdaT domain-containing protein</fullName>
    </recommendedName>
</protein>
<dbReference type="OrthoDB" id="5908490at2"/>
<name>A0A330M4D1_9GAMM</name>
<dbReference type="InterPro" id="IPR037042">
    <property type="entry name" value="YdaT-like_sf"/>
</dbReference>
<proteinExistence type="predicted"/>
<dbReference type="KEGG" id="sbk:SHEWBE_2999"/>
<evidence type="ECO:0000313" key="2">
    <source>
        <dbReference type="Proteomes" id="UP000250123"/>
    </source>
</evidence>
<accession>A0A330M4D1</accession>
<evidence type="ECO:0000313" key="1">
    <source>
        <dbReference type="EMBL" id="SQH76962.1"/>
    </source>
</evidence>
<evidence type="ECO:0008006" key="3">
    <source>
        <dbReference type="Google" id="ProtNLM"/>
    </source>
</evidence>
<dbReference type="Proteomes" id="UP000250123">
    <property type="component" value="Chromosome SHEWBE"/>
</dbReference>
<gene>
    <name evidence="1" type="ORF">SHEWBE_2999</name>
</gene>